<dbReference type="InterPro" id="IPR048012">
    <property type="entry name" value="BfmA-like_N"/>
</dbReference>
<dbReference type="STRING" id="1763534.GCA_001831475_01935"/>
<evidence type="ECO:0000313" key="1">
    <source>
        <dbReference type="EMBL" id="OCB78844.1"/>
    </source>
</evidence>
<dbReference type="AlphaFoldDB" id="A0A1B9EA69"/>
<organism evidence="1 2">
    <name type="scientific">Flavobacterium crassostreae</name>
    <dbReference type="NCBI Taxonomy" id="1763534"/>
    <lineage>
        <taxon>Bacteria</taxon>
        <taxon>Pseudomonadati</taxon>
        <taxon>Bacteroidota</taxon>
        <taxon>Flavobacteriia</taxon>
        <taxon>Flavobacteriales</taxon>
        <taxon>Flavobacteriaceae</taxon>
        <taxon>Flavobacterium</taxon>
    </lineage>
</organism>
<protein>
    <submittedName>
        <fullName evidence="1">Uncharacterized protein</fullName>
    </submittedName>
</protein>
<sequence length="204" mass="24040">MSNEGNKTAGYYNKRTTKWMTMRKDIRISVEAKNKFDVLNTKEKFSTASECIIQICNFFEENNLSPKDKIGVKTANSFNELEKVFKVELMLLKEFIKTDSQSLRKRHGAIEKEYFIPLNRKISEIDSKLNIKENLNTENKNELEKLYLKQKEIDELQKTLRETSRILKRISENLSIENLQGKNYPVINLEEYELENIVKYTALL</sequence>
<name>A0A1B9EA69_9FLAO</name>
<gene>
    <name evidence="1" type="ORF">LPBF_00215</name>
</gene>
<accession>A0A1B9EA69</accession>
<dbReference type="NCBIfam" id="NF041200">
    <property type="entry name" value="mob_BfmA_Nterm"/>
    <property type="match status" value="1"/>
</dbReference>
<dbReference type="EMBL" id="LVEP01000001">
    <property type="protein sequence ID" value="OCB78844.1"/>
    <property type="molecule type" value="Genomic_DNA"/>
</dbReference>
<reference evidence="1 2" key="1">
    <citation type="submission" date="2016-03" db="EMBL/GenBank/DDBJ databases">
        <authorList>
            <person name="Ploux O."/>
        </authorList>
    </citation>
    <scope>NUCLEOTIDE SEQUENCE [LARGE SCALE GENOMIC DNA]</scope>
    <source>
        <strain evidence="1 2">LPB0076</strain>
    </source>
</reference>
<keyword evidence="2" id="KW-1185">Reference proteome</keyword>
<proteinExistence type="predicted"/>
<dbReference type="Proteomes" id="UP000093510">
    <property type="component" value="Unassembled WGS sequence"/>
</dbReference>
<comment type="caution">
    <text evidence="1">The sequence shown here is derived from an EMBL/GenBank/DDBJ whole genome shotgun (WGS) entry which is preliminary data.</text>
</comment>
<evidence type="ECO:0000313" key="2">
    <source>
        <dbReference type="Proteomes" id="UP000093510"/>
    </source>
</evidence>